<organism evidence="2">
    <name type="scientific">Anguilla anguilla</name>
    <name type="common">European freshwater eel</name>
    <name type="synonym">Muraena anguilla</name>
    <dbReference type="NCBI Taxonomy" id="7936"/>
    <lineage>
        <taxon>Eukaryota</taxon>
        <taxon>Metazoa</taxon>
        <taxon>Chordata</taxon>
        <taxon>Craniata</taxon>
        <taxon>Vertebrata</taxon>
        <taxon>Euteleostomi</taxon>
        <taxon>Actinopterygii</taxon>
        <taxon>Neopterygii</taxon>
        <taxon>Teleostei</taxon>
        <taxon>Anguilliformes</taxon>
        <taxon>Anguillidae</taxon>
        <taxon>Anguilla</taxon>
    </lineage>
</organism>
<accession>A0A0E9PM39</accession>
<name>A0A0E9PM39_ANGAN</name>
<dbReference type="EMBL" id="GBXM01103417">
    <property type="protein sequence ID" value="JAH05160.1"/>
    <property type="molecule type" value="Transcribed_RNA"/>
</dbReference>
<evidence type="ECO:0000313" key="2">
    <source>
        <dbReference type="EMBL" id="JAH05160.1"/>
    </source>
</evidence>
<sequence>MGLLVLANVLFFVSHVQYQCCCPQCLNVAQVWMLIVTCSTQ</sequence>
<protein>
    <submittedName>
        <fullName evidence="2">Uncharacterized protein</fullName>
    </submittedName>
</protein>
<dbReference type="AlphaFoldDB" id="A0A0E9PM39"/>
<evidence type="ECO:0000256" key="1">
    <source>
        <dbReference type="SAM" id="SignalP"/>
    </source>
</evidence>
<reference evidence="2" key="2">
    <citation type="journal article" date="2015" name="Fish Shellfish Immunol.">
        <title>Early steps in the European eel (Anguilla anguilla)-Vibrio vulnificus interaction in the gills: Role of the RtxA13 toxin.</title>
        <authorList>
            <person name="Callol A."/>
            <person name="Pajuelo D."/>
            <person name="Ebbesson L."/>
            <person name="Teles M."/>
            <person name="MacKenzie S."/>
            <person name="Amaro C."/>
        </authorList>
    </citation>
    <scope>NUCLEOTIDE SEQUENCE</scope>
</reference>
<reference evidence="2" key="1">
    <citation type="submission" date="2014-11" db="EMBL/GenBank/DDBJ databases">
        <authorList>
            <person name="Amaro Gonzalez C."/>
        </authorList>
    </citation>
    <scope>NUCLEOTIDE SEQUENCE</scope>
</reference>
<proteinExistence type="predicted"/>
<feature type="chain" id="PRO_5002431003" evidence="1">
    <location>
        <begin position="19"/>
        <end position="41"/>
    </location>
</feature>
<feature type="signal peptide" evidence="1">
    <location>
        <begin position="1"/>
        <end position="18"/>
    </location>
</feature>
<keyword evidence="1" id="KW-0732">Signal</keyword>